<gene>
    <name evidence="1" type="ORF">MAR_035601</name>
</gene>
<evidence type="ECO:0000313" key="2">
    <source>
        <dbReference type="Proteomes" id="UP001164746"/>
    </source>
</evidence>
<accession>A0ABY7EMS7</accession>
<dbReference type="EMBL" id="CP111018">
    <property type="protein sequence ID" value="WAR10525.1"/>
    <property type="molecule type" value="Genomic_DNA"/>
</dbReference>
<organism evidence="1 2">
    <name type="scientific">Mya arenaria</name>
    <name type="common">Soft-shell clam</name>
    <dbReference type="NCBI Taxonomy" id="6604"/>
    <lineage>
        <taxon>Eukaryota</taxon>
        <taxon>Metazoa</taxon>
        <taxon>Spiralia</taxon>
        <taxon>Lophotrochozoa</taxon>
        <taxon>Mollusca</taxon>
        <taxon>Bivalvia</taxon>
        <taxon>Autobranchia</taxon>
        <taxon>Heteroconchia</taxon>
        <taxon>Euheterodonta</taxon>
        <taxon>Imparidentia</taxon>
        <taxon>Neoheterodontei</taxon>
        <taxon>Myida</taxon>
        <taxon>Myoidea</taxon>
        <taxon>Myidae</taxon>
        <taxon>Mya</taxon>
    </lineage>
</organism>
<proteinExistence type="predicted"/>
<name>A0ABY7EMS7_MYAAR</name>
<evidence type="ECO:0000313" key="1">
    <source>
        <dbReference type="EMBL" id="WAR10525.1"/>
    </source>
</evidence>
<dbReference type="Proteomes" id="UP001164746">
    <property type="component" value="Chromosome 7"/>
</dbReference>
<protein>
    <submittedName>
        <fullName evidence="1">Uncharacterized protein</fullName>
    </submittedName>
</protein>
<sequence length="206" mass="23845">MKSLLMEIKNEILLLKNEAEHSKENCNKNADKCVQECMGLGNKIKQRVDELTSGTRNGITKKHNENLTTHSHITKMCDEKTKWCHDAESKIDSFVDKNMAGHLYLMNRHFEKEVSDVRSHLKEFKHKHTFKEFGFKENDVILECLFQDLEEVCEQQEEVNGSDDGNANDVVASTTKINKTRREFTLLLSQVKQDLDQSEKIDPSIF</sequence>
<keyword evidence="2" id="KW-1185">Reference proteome</keyword>
<reference evidence="1" key="1">
    <citation type="submission" date="2022-11" db="EMBL/GenBank/DDBJ databases">
        <title>Centuries of genome instability and evolution in soft-shell clam transmissible cancer (bioRxiv).</title>
        <authorList>
            <person name="Hart S.F.M."/>
            <person name="Yonemitsu M.A."/>
            <person name="Giersch R.M."/>
            <person name="Beal B.F."/>
            <person name="Arriagada G."/>
            <person name="Davis B.W."/>
            <person name="Ostrander E.A."/>
            <person name="Goff S.P."/>
            <person name="Metzger M.J."/>
        </authorList>
    </citation>
    <scope>NUCLEOTIDE SEQUENCE</scope>
    <source>
        <strain evidence="1">MELC-2E11</strain>
        <tissue evidence="1">Siphon/mantle</tissue>
    </source>
</reference>